<keyword evidence="3" id="KW-1185">Reference proteome</keyword>
<dbReference type="Proteomes" id="UP001327560">
    <property type="component" value="Chromosome 8"/>
</dbReference>
<dbReference type="AlphaFoldDB" id="A0AAQ3KYX9"/>
<evidence type="ECO:0000256" key="1">
    <source>
        <dbReference type="SAM" id="Phobius"/>
    </source>
</evidence>
<reference evidence="2 3" key="1">
    <citation type="submission" date="2023-10" db="EMBL/GenBank/DDBJ databases">
        <title>Chromosome-scale genome assembly provides insights into flower coloration mechanisms of Canna indica.</title>
        <authorList>
            <person name="Li C."/>
        </authorList>
    </citation>
    <scope>NUCLEOTIDE SEQUENCE [LARGE SCALE GENOMIC DNA]</scope>
    <source>
        <tissue evidence="2">Flower</tissue>
    </source>
</reference>
<accession>A0AAQ3KYX9</accession>
<keyword evidence="1" id="KW-1133">Transmembrane helix</keyword>
<feature type="transmembrane region" description="Helical" evidence="1">
    <location>
        <begin position="109"/>
        <end position="132"/>
    </location>
</feature>
<evidence type="ECO:0000313" key="3">
    <source>
        <dbReference type="Proteomes" id="UP001327560"/>
    </source>
</evidence>
<dbReference type="EMBL" id="CP136897">
    <property type="protein sequence ID" value="WOL15593.1"/>
    <property type="molecule type" value="Genomic_DNA"/>
</dbReference>
<dbReference type="InterPro" id="IPR021924">
    <property type="entry name" value="DUF3537"/>
</dbReference>
<keyword evidence="1" id="KW-0812">Transmembrane</keyword>
<keyword evidence="1" id="KW-0472">Membrane</keyword>
<dbReference type="Pfam" id="PF12056">
    <property type="entry name" value="DUF3537"/>
    <property type="match status" value="2"/>
</dbReference>
<sequence>MSSRCSGTGCSEYEVQKFEISVFESEASLAAVLLAAVSRILLKHGILGFLFVDQHNGLDQRFKEYALCNVQAIHFEDDGKHFEGDVDAFARFKEHERLRSYLFKISHRFRVFLIFLLFSVTVCQIVILYLIAKYSGKINFVSAGDLVVSSAVQVAVLILCLNASSKISHMAQGIVPFASCKWHAYATCSRSSPIDSQIGSEYSIGNLKDTPQSSSSTDNLESYFQSLQDLKNPILTHTRLRRFLPNLAFAQRRRQSIAHSSAKGGH</sequence>
<gene>
    <name evidence="2" type="ORF">Cni_G24374</name>
</gene>
<dbReference type="PANTHER" id="PTHR31963">
    <property type="entry name" value="RAS GUANINE NUCLEOTIDE EXCHANGE FACTOR K"/>
    <property type="match status" value="1"/>
</dbReference>
<organism evidence="2 3">
    <name type="scientific">Canna indica</name>
    <name type="common">Indian-shot</name>
    <dbReference type="NCBI Taxonomy" id="4628"/>
    <lineage>
        <taxon>Eukaryota</taxon>
        <taxon>Viridiplantae</taxon>
        <taxon>Streptophyta</taxon>
        <taxon>Embryophyta</taxon>
        <taxon>Tracheophyta</taxon>
        <taxon>Spermatophyta</taxon>
        <taxon>Magnoliopsida</taxon>
        <taxon>Liliopsida</taxon>
        <taxon>Zingiberales</taxon>
        <taxon>Cannaceae</taxon>
        <taxon>Canna</taxon>
    </lineage>
</organism>
<name>A0AAQ3KYX9_9LILI</name>
<feature type="transmembrane region" description="Helical" evidence="1">
    <location>
        <begin position="138"/>
        <end position="161"/>
    </location>
</feature>
<evidence type="ECO:0000313" key="2">
    <source>
        <dbReference type="EMBL" id="WOL15593.1"/>
    </source>
</evidence>
<protein>
    <submittedName>
        <fullName evidence="2">Uncharacterized protein</fullName>
    </submittedName>
</protein>
<proteinExistence type="predicted"/>
<dbReference type="PANTHER" id="PTHR31963:SF2">
    <property type="entry name" value="ZINC FINGER CONSTANS-LIKE PROTEIN (DUF3537)"/>
    <property type="match status" value="1"/>
</dbReference>